<dbReference type="InterPro" id="IPR029069">
    <property type="entry name" value="HotDog_dom_sf"/>
</dbReference>
<gene>
    <name evidence="4" type="ORF">J2Z48_001346</name>
</gene>
<keyword evidence="2" id="KW-0378">Hydrolase</keyword>
<dbReference type="AlphaFoldDB" id="A0AAJ1TEY7"/>
<dbReference type="RefSeq" id="WP_307252017.1">
    <property type="nucleotide sequence ID" value="NZ_JAUSUV010000005.1"/>
</dbReference>
<name>A0AAJ1TEY7_9BACL</name>
<dbReference type="InterPro" id="IPR003736">
    <property type="entry name" value="PAAI_dom"/>
</dbReference>
<evidence type="ECO:0000256" key="1">
    <source>
        <dbReference type="ARBA" id="ARBA00008324"/>
    </source>
</evidence>
<reference evidence="4 5" key="1">
    <citation type="submission" date="2023-07" db="EMBL/GenBank/DDBJ databases">
        <title>Genomic Encyclopedia of Type Strains, Phase IV (KMG-IV): sequencing the most valuable type-strain genomes for metagenomic binning, comparative biology and taxonomic classification.</title>
        <authorList>
            <person name="Goeker M."/>
        </authorList>
    </citation>
    <scope>NUCLEOTIDE SEQUENCE [LARGE SCALE GENOMIC DNA]</scope>
    <source>
        <strain evidence="4 5">DSM 46876</strain>
    </source>
</reference>
<dbReference type="GO" id="GO:0061522">
    <property type="term" value="F:1,4-dihydroxy-2-naphthoyl-CoA thioesterase activity"/>
    <property type="evidence" value="ECO:0007669"/>
    <property type="project" value="TreeGrafter"/>
</dbReference>
<evidence type="ECO:0000259" key="3">
    <source>
        <dbReference type="Pfam" id="PF03061"/>
    </source>
</evidence>
<accession>A0AAJ1TEY7</accession>
<feature type="domain" description="Thioesterase" evidence="3">
    <location>
        <begin position="45"/>
        <end position="123"/>
    </location>
</feature>
<dbReference type="PANTHER" id="PTHR43240:SF5">
    <property type="entry name" value="1,4-DIHYDROXY-2-NAPHTHOYL-COA THIOESTERASE 1"/>
    <property type="match status" value="1"/>
</dbReference>
<evidence type="ECO:0000313" key="4">
    <source>
        <dbReference type="EMBL" id="MDQ0417174.1"/>
    </source>
</evidence>
<dbReference type="InterPro" id="IPR006683">
    <property type="entry name" value="Thioestr_dom"/>
</dbReference>
<dbReference type="CDD" id="cd03443">
    <property type="entry name" value="PaaI_thioesterase"/>
    <property type="match status" value="1"/>
</dbReference>
<comment type="similarity">
    <text evidence="1">Belongs to the thioesterase PaaI family.</text>
</comment>
<dbReference type="Gene3D" id="3.10.129.10">
    <property type="entry name" value="Hotdog Thioesterase"/>
    <property type="match status" value="1"/>
</dbReference>
<sequence>MTNRAEWEEFVKGTLIEALDIQLIELGESKVVLTMPVGPKTRQPMGLLHGGASVALAETAASIGAYFKVAPLGKGTVGLEINANHIRSKKDGIVTAIATVLHEGRTTMVWNIEIVDEEKNLLCISRCTMAIISPK</sequence>
<proteinExistence type="inferred from homology"/>
<comment type="caution">
    <text evidence="4">The sequence shown here is derived from an EMBL/GenBank/DDBJ whole genome shotgun (WGS) entry which is preliminary data.</text>
</comment>
<dbReference type="Proteomes" id="UP001238450">
    <property type="component" value="Unassembled WGS sequence"/>
</dbReference>
<evidence type="ECO:0000313" key="5">
    <source>
        <dbReference type="Proteomes" id="UP001238450"/>
    </source>
</evidence>
<dbReference type="SUPFAM" id="SSF54637">
    <property type="entry name" value="Thioesterase/thiol ester dehydrase-isomerase"/>
    <property type="match status" value="1"/>
</dbReference>
<evidence type="ECO:0000256" key="2">
    <source>
        <dbReference type="ARBA" id="ARBA00022801"/>
    </source>
</evidence>
<dbReference type="PANTHER" id="PTHR43240">
    <property type="entry name" value="1,4-DIHYDROXY-2-NAPHTHOYL-COA THIOESTERASE 1"/>
    <property type="match status" value="1"/>
</dbReference>
<dbReference type="NCBIfam" id="TIGR00369">
    <property type="entry name" value="unchar_dom_1"/>
    <property type="match status" value="1"/>
</dbReference>
<protein>
    <submittedName>
        <fullName evidence="4">Uncharacterized protein (TIGR00369 family)</fullName>
    </submittedName>
</protein>
<keyword evidence="5" id="KW-1185">Reference proteome</keyword>
<dbReference type="Pfam" id="PF03061">
    <property type="entry name" value="4HBT"/>
    <property type="match status" value="1"/>
</dbReference>
<dbReference type="EMBL" id="JAUSUV010000005">
    <property type="protein sequence ID" value="MDQ0417174.1"/>
    <property type="molecule type" value="Genomic_DNA"/>
</dbReference>
<dbReference type="GO" id="GO:0005829">
    <property type="term" value="C:cytosol"/>
    <property type="evidence" value="ECO:0007669"/>
    <property type="project" value="TreeGrafter"/>
</dbReference>
<organism evidence="4 5">
    <name type="scientific">Croceifilum oryzae</name>
    <dbReference type="NCBI Taxonomy" id="1553429"/>
    <lineage>
        <taxon>Bacteria</taxon>
        <taxon>Bacillati</taxon>
        <taxon>Bacillota</taxon>
        <taxon>Bacilli</taxon>
        <taxon>Bacillales</taxon>
        <taxon>Thermoactinomycetaceae</taxon>
        <taxon>Croceifilum</taxon>
    </lineage>
</organism>